<dbReference type="InterPro" id="IPR015424">
    <property type="entry name" value="PyrdxlP-dep_Trfase"/>
</dbReference>
<dbReference type="InterPro" id="IPR049704">
    <property type="entry name" value="Aminotrans_3_PPA_site"/>
</dbReference>
<reference evidence="5" key="1">
    <citation type="submission" date="2016-10" db="EMBL/GenBank/DDBJ databases">
        <authorList>
            <person name="Varghese N."/>
            <person name="Submissions S."/>
        </authorList>
    </citation>
    <scope>NUCLEOTIDE SEQUENCE [LARGE SCALE GENOMIC DNA]</scope>
    <source>
        <strain evidence="5">NRRL B-59562</strain>
    </source>
</reference>
<evidence type="ECO:0000256" key="2">
    <source>
        <dbReference type="ARBA" id="ARBA00022898"/>
    </source>
</evidence>
<dbReference type="AlphaFoldDB" id="A0A1H2QU23"/>
<keyword evidence="5" id="KW-1185">Reference proteome</keyword>
<dbReference type="PANTHER" id="PTHR43713">
    <property type="entry name" value="GLUTAMATE-1-SEMIALDEHYDE 2,1-AMINOMUTASE"/>
    <property type="match status" value="1"/>
</dbReference>
<dbReference type="InterPro" id="IPR015421">
    <property type="entry name" value="PyrdxlP-dep_Trfase_major"/>
</dbReference>
<dbReference type="EMBL" id="FNNU01000001">
    <property type="protein sequence ID" value="SDW10134.1"/>
    <property type="molecule type" value="Genomic_DNA"/>
</dbReference>
<evidence type="ECO:0000313" key="4">
    <source>
        <dbReference type="EMBL" id="SDW10134.1"/>
    </source>
</evidence>
<dbReference type="GO" id="GO:0030170">
    <property type="term" value="F:pyridoxal phosphate binding"/>
    <property type="evidence" value="ECO:0007669"/>
    <property type="project" value="InterPro"/>
</dbReference>
<accession>A0A1H2QU23</accession>
<dbReference type="Gene3D" id="3.40.640.10">
    <property type="entry name" value="Type I PLP-dependent aspartate aminotransferase-like (Major domain)"/>
    <property type="match status" value="1"/>
</dbReference>
<name>A0A1H2QU23_9PSED</name>
<dbReference type="Gene3D" id="3.90.1150.10">
    <property type="entry name" value="Aspartate Aminotransferase, domain 1"/>
    <property type="match status" value="1"/>
</dbReference>
<comment type="similarity">
    <text evidence="3">Belongs to the class-III pyridoxal-phosphate-dependent aminotransferase family.</text>
</comment>
<dbReference type="RefSeq" id="WP_090223740.1">
    <property type="nucleotide sequence ID" value="NZ_FNNU01000001.1"/>
</dbReference>
<dbReference type="OrthoDB" id="3398487at2"/>
<proteinExistence type="inferred from homology"/>
<evidence type="ECO:0000256" key="1">
    <source>
        <dbReference type="ARBA" id="ARBA00001933"/>
    </source>
</evidence>
<keyword evidence="2 3" id="KW-0663">Pyridoxal phosphate</keyword>
<dbReference type="GO" id="GO:0008483">
    <property type="term" value="F:transaminase activity"/>
    <property type="evidence" value="ECO:0007669"/>
    <property type="project" value="InterPro"/>
</dbReference>
<dbReference type="STRING" id="1007099.SAMN05216287_0140"/>
<evidence type="ECO:0000313" key="5">
    <source>
        <dbReference type="Proteomes" id="UP000243778"/>
    </source>
</evidence>
<dbReference type="Proteomes" id="UP000243778">
    <property type="component" value="Unassembled WGS sequence"/>
</dbReference>
<comment type="cofactor">
    <cofactor evidence="1">
        <name>pyridoxal 5'-phosphate</name>
        <dbReference type="ChEBI" id="CHEBI:597326"/>
    </cofactor>
</comment>
<dbReference type="Pfam" id="PF00202">
    <property type="entry name" value="Aminotran_3"/>
    <property type="match status" value="1"/>
</dbReference>
<organism evidence="4 5">
    <name type="scientific">Pseudomonas kuykendallii</name>
    <dbReference type="NCBI Taxonomy" id="1007099"/>
    <lineage>
        <taxon>Bacteria</taxon>
        <taxon>Pseudomonadati</taxon>
        <taxon>Pseudomonadota</taxon>
        <taxon>Gammaproteobacteria</taxon>
        <taxon>Pseudomonadales</taxon>
        <taxon>Pseudomonadaceae</taxon>
        <taxon>Pseudomonas</taxon>
    </lineage>
</organism>
<dbReference type="SUPFAM" id="SSF53383">
    <property type="entry name" value="PLP-dependent transferases"/>
    <property type="match status" value="1"/>
</dbReference>
<dbReference type="PANTHER" id="PTHR43713:SF3">
    <property type="entry name" value="GLUTAMATE-1-SEMIALDEHYDE 2,1-AMINOMUTASE 1, CHLOROPLASTIC-RELATED"/>
    <property type="match status" value="1"/>
</dbReference>
<protein>
    <submittedName>
        <fullName evidence="4">Glutamate-1-semialdehyde 2,1-aminomutase</fullName>
    </submittedName>
</protein>
<sequence length="446" mass="47935">MSIFDDYKRKTVGSARWAERARAVMPDGVTADTRVFEPHGLYISHAQGTYKTDVDGNAYLDFFGGHGSLVLGHGYPKVNAAIAEALSHGVQYAASHPMEVRWAERIVRQIPGVEKVRFAGSGTEATLLALRMARAYTGRRKILRIATHYHGWHDFSASGYNSHFDGQPAPGVLEEIASHTLLIRPDDFAGLAAAFEAHGADIAAMIAEPVGSHFGVTPVSDEFLQAGAELARRQGALFILDEVISGFRVGNHGMQGLLGLKPDLTCLAKAAAGGLPGGMVGGREEVMAVLARDSAHKVLHQGTFTGNPVTAAAAIATIDEIVERDVCARINALGEHARQSMNALFARKGLDWLAYGRFSGFHLMPGASPHESDPSRITRGEFARPSPKMIAAMRMALILEGVDIGGRGSVFLSFQHDEGHIEQLVETFDRVLDRLADEGLLDTPAA</sequence>
<dbReference type="PROSITE" id="PS00600">
    <property type="entry name" value="AA_TRANSFER_CLASS_3"/>
    <property type="match status" value="1"/>
</dbReference>
<gene>
    <name evidence="4" type="ORF">SAMN05216287_0140</name>
</gene>
<dbReference type="InterPro" id="IPR005814">
    <property type="entry name" value="Aminotrans_3"/>
</dbReference>
<dbReference type="InterPro" id="IPR015422">
    <property type="entry name" value="PyrdxlP-dep_Trfase_small"/>
</dbReference>
<evidence type="ECO:0000256" key="3">
    <source>
        <dbReference type="RuleBase" id="RU003560"/>
    </source>
</evidence>